<evidence type="ECO:0000313" key="3">
    <source>
        <dbReference type="EMBL" id="RZS71165.1"/>
    </source>
</evidence>
<evidence type="ECO:0000256" key="1">
    <source>
        <dbReference type="ARBA" id="ARBA00008791"/>
    </source>
</evidence>
<dbReference type="InterPro" id="IPR014729">
    <property type="entry name" value="Rossmann-like_a/b/a_fold"/>
</dbReference>
<name>A0A4Q7MR11_9BACT</name>
<dbReference type="Proteomes" id="UP000293874">
    <property type="component" value="Unassembled WGS sequence"/>
</dbReference>
<dbReference type="EMBL" id="SGXA01000002">
    <property type="protein sequence ID" value="RZS71165.1"/>
    <property type="molecule type" value="Genomic_DNA"/>
</dbReference>
<dbReference type="Gene3D" id="3.40.50.620">
    <property type="entry name" value="HUPs"/>
    <property type="match status" value="2"/>
</dbReference>
<evidence type="ECO:0000313" key="4">
    <source>
        <dbReference type="Proteomes" id="UP000293874"/>
    </source>
</evidence>
<dbReference type="PANTHER" id="PTHR46268:SF6">
    <property type="entry name" value="UNIVERSAL STRESS PROTEIN UP12"/>
    <property type="match status" value="1"/>
</dbReference>
<gene>
    <name evidence="3" type="ORF">EV199_3066</name>
</gene>
<dbReference type="PRINTS" id="PR01438">
    <property type="entry name" value="UNVRSLSTRESS"/>
</dbReference>
<proteinExistence type="inferred from homology"/>
<protein>
    <submittedName>
        <fullName evidence="3">Nucleotide-binding universal stress UspA family protein</fullName>
    </submittedName>
</protein>
<evidence type="ECO:0000259" key="2">
    <source>
        <dbReference type="Pfam" id="PF00582"/>
    </source>
</evidence>
<accession>A0A4Q7MR11</accession>
<feature type="domain" description="UspA" evidence="2">
    <location>
        <begin position="156"/>
        <end position="278"/>
    </location>
</feature>
<dbReference type="SUPFAM" id="SSF52402">
    <property type="entry name" value="Adenine nucleotide alpha hydrolases-like"/>
    <property type="match status" value="2"/>
</dbReference>
<dbReference type="InterPro" id="IPR006016">
    <property type="entry name" value="UspA"/>
</dbReference>
<comment type="similarity">
    <text evidence="1">Belongs to the universal stress protein A family.</text>
</comment>
<feature type="domain" description="UspA" evidence="2">
    <location>
        <begin position="11"/>
        <end position="148"/>
    </location>
</feature>
<reference evidence="3 4" key="1">
    <citation type="submission" date="2019-02" db="EMBL/GenBank/DDBJ databases">
        <title>Genomic Encyclopedia of Type Strains, Phase IV (KMG-IV): sequencing the most valuable type-strain genomes for metagenomic binning, comparative biology and taxonomic classification.</title>
        <authorList>
            <person name="Goeker M."/>
        </authorList>
    </citation>
    <scope>NUCLEOTIDE SEQUENCE [LARGE SCALE GENOMIC DNA]</scope>
    <source>
        <strain evidence="3 4">DSM 18116</strain>
    </source>
</reference>
<dbReference type="CDD" id="cd00293">
    <property type="entry name" value="USP-like"/>
    <property type="match status" value="1"/>
</dbReference>
<organism evidence="3 4">
    <name type="scientific">Pseudobacter ginsenosidimutans</name>
    <dbReference type="NCBI Taxonomy" id="661488"/>
    <lineage>
        <taxon>Bacteria</taxon>
        <taxon>Pseudomonadati</taxon>
        <taxon>Bacteroidota</taxon>
        <taxon>Chitinophagia</taxon>
        <taxon>Chitinophagales</taxon>
        <taxon>Chitinophagaceae</taxon>
        <taxon>Pseudobacter</taxon>
    </lineage>
</organism>
<dbReference type="InterPro" id="IPR006015">
    <property type="entry name" value="Universal_stress_UspA"/>
</dbReference>
<dbReference type="PANTHER" id="PTHR46268">
    <property type="entry name" value="STRESS RESPONSE PROTEIN NHAX"/>
    <property type="match status" value="1"/>
</dbReference>
<keyword evidence="4" id="KW-1185">Reference proteome</keyword>
<dbReference type="AlphaFoldDB" id="A0A4Q7MR11"/>
<dbReference type="Pfam" id="PF00582">
    <property type="entry name" value="Usp"/>
    <property type="match status" value="2"/>
</dbReference>
<sequence length="282" mass="31460">MRVTLYKLDTMQNILVPVDFSPVSRNAAIYAAELAKQFNAKLVLFHAYMLPTPVSEVPYVMVTADEMQKENEALIKKEADQLHDTYKIEVEWLVQIGIASDEIKQLAKDKNSDIIVMGMKGAGGLDKIIGSTTTNVIRKVKVPVLVIPDKATYQPIQHITYAYDLNDPSGPALFQPLLDLAASYQSRFSLLHVQSPSEAKENSGAGKTALEAIFNGRQVTWVTTEDSSVTRGISEYLLQHPAELLAMIAHRHNFFERVFSKSHTTAMAYETSIPLLILHDKE</sequence>
<comment type="caution">
    <text evidence="3">The sequence shown here is derived from an EMBL/GenBank/DDBJ whole genome shotgun (WGS) entry which is preliminary data.</text>
</comment>